<feature type="transmembrane region" description="Helical" evidence="6">
    <location>
        <begin position="166"/>
        <end position="190"/>
    </location>
</feature>
<feature type="compositionally biased region" description="Polar residues" evidence="5">
    <location>
        <begin position="348"/>
        <end position="376"/>
    </location>
</feature>
<dbReference type="SUPFAM" id="SSF103481">
    <property type="entry name" value="Multidrug resistance efflux transporter EmrE"/>
    <property type="match status" value="1"/>
</dbReference>
<evidence type="ECO:0000256" key="3">
    <source>
        <dbReference type="ARBA" id="ARBA00022989"/>
    </source>
</evidence>
<dbReference type="GO" id="GO:0015165">
    <property type="term" value="F:pyrimidine nucleotide-sugar transmembrane transporter activity"/>
    <property type="evidence" value="ECO:0007669"/>
    <property type="project" value="InterPro"/>
</dbReference>
<dbReference type="Pfam" id="PF04142">
    <property type="entry name" value="Nuc_sug_transp"/>
    <property type="match status" value="1"/>
</dbReference>
<feature type="transmembrane region" description="Helical" evidence="6">
    <location>
        <begin position="244"/>
        <end position="263"/>
    </location>
</feature>
<evidence type="ECO:0000256" key="5">
    <source>
        <dbReference type="SAM" id="MobiDB-lite"/>
    </source>
</evidence>
<feature type="transmembrane region" description="Helical" evidence="6">
    <location>
        <begin position="211"/>
        <end position="238"/>
    </location>
</feature>
<reference evidence="9 10" key="1">
    <citation type="submission" date="2018-08" db="EMBL/GenBank/DDBJ databases">
        <title>Aphanomyces genome sequencing and annotation.</title>
        <authorList>
            <person name="Minardi D."/>
            <person name="Oidtmann B."/>
            <person name="Van Der Giezen M."/>
            <person name="Studholme D.J."/>
        </authorList>
    </citation>
    <scope>NUCLEOTIDE SEQUENCE [LARGE SCALE GENOMIC DNA]</scope>
    <source>
        <strain evidence="8 9">Da</strain>
        <strain evidence="7 10">Sv</strain>
    </source>
</reference>
<evidence type="ECO:0000313" key="9">
    <source>
        <dbReference type="Proteomes" id="UP000285430"/>
    </source>
</evidence>
<dbReference type="VEuPathDB" id="FungiDB:H257_06568"/>
<sequence>MVDLKIVSLVLLVLQNTLLGIVTKYSRGTKYNATTAVMLIEALKFVLCMVAVSVTKGSVGECIASVRREVFGDREGFKKMIFLALLYAGQNTVALLSYDYVDVATYNVVYQLKIVTTAFFMVLLLKRSFNLVQWIAMVALMIGVAICSTARPTSASAADKSNSSSFVGIAMVLGLALNSGIAAAYLELVLKTHKPHQTFTNPIDPLWKTNIQLAVISVAATGLGVTHAAFTTPSFAFFDGYNHFTYGVIGLQACGGLIIAAVVRYSDNVVKNFGTALSLVLSSLLANYLFRTSSPPLFYVGGLLVVASVFVYGDSRFHLVGSAPAAALTNAVPKGRAKSDQDEHLEEGQTTTLSIQDITLSTPEETQSFLNQRNKD</sequence>
<name>A0A3R7AB00_APHAT</name>
<evidence type="ECO:0000256" key="6">
    <source>
        <dbReference type="SAM" id="Phobius"/>
    </source>
</evidence>
<dbReference type="InterPro" id="IPR007271">
    <property type="entry name" value="Nuc_sug_transpt"/>
</dbReference>
<organism evidence="7 10">
    <name type="scientific">Aphanomyces astaci</name>
    <name type="common">Crayfish plague agent</name>
    <dbReference type="NCBI Taxonomy" id="112090"/>
    <lineage>
        <taxon>Eukaryota</taxon>
        <taxon>Sar</taxon>
        <taxon>Stramenopiles</taxon>
        <taxon>Oomycota</taxon>
        <taxon>Saprolegniomycetes</taxon>
        <taxon>Saprolegniales</taxon>
        <taxon>Verrucalvaceae</taxon>
        <taxon>Aphanomyces</taxon>
    </lineage>
</organism>
<protein>
    <recommendedName>
        <fullName evidence="11">UDP-galactose transporter</fullName>
    </recommendedName>
</protein>
<dbReference type="EMBL" id="QUTH01003374">
    <property type="protein sequence ID" value="RHZ19787.1"/>
    <property type="molecule type" value="Genomic_DNA"/>
</dbReference>
<dbReference type="NCBIfam" id="TIGR00803">
    <property type="entry name" value="nst"/>
    <property type="match status" value="1"/>
</dbReference>
<evidence type="ECO:0000256" key="1">
    <source>
        <dbReference type="ARBA" id="ARBA00004141"/>
    </source>
</evidence>
<proteinExistence type="predicted"/>
<evidence type="ECO:0008006" key="11">
    <source>
        <dbReference type="Google" id="ProtNLM"/>
    </source>
</evidence>
<dbReference type="Proteomes" id="UP000285712">
    <property type="component" value="Unassembled WGS sequence"/>
</dbReference>
<comment type="caution">
    <text evidence="7">The sequence shown here is derived from an EMBL/GenBank/DDBJ whole genome shotgun (WGS) entry which is preliminary data.</text>
</comment>
<feature type="transmembrane region" description="Helical" evidence="6">
    <location>
        <begin position="270"/>
        <end position="290"/>
    </location>
</feature>
<dbReference type="AlphaFoldDB" id="A0A3R7AB00"/>
<feature type="transmembrane region" description="Helical" evidence="6">
    <location>
        <begin position="296"/>
        <end position="313"/>
    </location>
</feature>
<dbReference type="Proteomes" id="UP000285430">
    <property type="component" value="Unassembled WGS sequence"/>
</dbReference>
<dbReference type="GO" id="GO:0000139">
    <property type="term" value="C:Golgi membrane"/>
    <property type="evidence" value="ECO:0007669"/>
    <property type="project" value="InterPro"/>
</dbReference>
<feature type="transmembrane region" description="Helical" evidence="6">
    <location>
        <begin position="131"/>
        <end position="151"/>
    </location>
</feature>
<comment type="subcellular location">
    <subcellularLocation>
        <location evidence="1">Membrane</location>
        <topology evidence="1">Multi-pass membrane protein</topology>
    </subcellularLocation>
</comment>
<feature type="transmembrane region" description="Helical" evidence="6">
    <location>
        <begin position="36"/>
        <end position="59"/>
    </location>
</feature>
<accession>A0A3R7AB00</accession>
<feature type="region of interest" description="Disordered" evidence="5">
    <location>
        <begin position="336"/>
        <end position="376"/>
    </location>
</feature>
<evidence type="ECO:0000313" key="7">
    <source>
        <dbReference type="EMBL" id="RHY90605.1"/>
    </source>
</evidence>
<dbReference type="PIRSF" id="PIRSF005799">
    <property type="entry name" value="UDP-gal_transpt"/>
    <property type="match status" value="1"/>
</dbReference>
<keyword evidence="2 6" id="KW-0812">Transmembrane</keyword>
<evidence type="ECO:0000313" key="8">
    <source>
        <dbReference type="EMBL" id="RHZ19787.1"/>
    </source>
</evidence>
<dbReference type="EMBL" id="QUTG01003693">
    <property type="protein sequence ID" value="RHY90605.1"/>
    <property type="molecule type" value="Genomic_DNA"/>
</dbReference>
<feature type="transmembrane region" description="Helical" evidence="6">
    <location>
        <begin position="104"/>
        <end position="124"/>
    </location>
</feature>
<keyword evidence="4 6" id="KW-0472">Membrane</keyword>
<keyword evidence="3 6" id="KW-1133">Transmembrane helix</keyword>
<dbReference type="InterPro" id="IPR037185">
    <property type="entry name" value="EmrE-like"/>
</dbReference>
<feature type="transmembrane region" description="Helical" evidence="6">
    <location>
        <begin position="80"/>
        <end position="98"/>
    </location>
</feature>
<evidence type="ECO:0000313" key="10">
    <source>
        <dbReference type="Proteomes" id="UP000285712"/>
    </source>
</evidence>
<evidence type="ECO:0000256" key="2">
    <source>
        <dbReference type="ARBA" id="ARBA00022692"/>
    </source>
</evidence>
<dbReference type="PANTHER" id="PTHR10231">
    <property type="entry name" value="NUCLEOTIDE-SUGAR TRANSMEMBRANE TRANSPORTER"/>
    <property type="match status" value="1"/>
</dbReference>
<gene>
    <name evidence="7" type="ORF">DYB35_006643</name>
    <name evidence="8" type="ORF">DYB37_003643</name>
</gene>
<evidence type="ECO:0000256" key="4">
    <source>
        <dbReference type="ARBA" id="ARBA00023136"/>
    </source>
</evidence>